<dbReference type="CDD" id="cd02440">
    <property type="entry name" value="AdoMet_MTases"/>
    <property type="match status" value="1"/>
</dbReference>
<sequence length="211" mass="24223">MDKTQKAVEAFNKYANLYQDRFMDFDLYNDTFELFCEAIEKKNAEVLELACGPGNITKYLLQQRPDFQILGTDLAPNMIELARKNNPMAKFQLLDCRDFLKLKRNFDGIMCGFGLPYLSKEEAVQLIKDASTCLNPQGVLYLSTMEDDYGKSGFKKGSTGDEIFMHYHQADYLSEALEQNGFRIIALQRKKFPEQDGSYTTDLILIAKKIK</sequence>
<dbReference type="Proteomes" id="UP000030121">
    <property type="component" value="Unassembled WGS sequence"/>
</dbReference>
<dbReference type="RefSeq" id="WP_026981582.1">
    <property type="nucleotide sequence ID" value="NZ_JRLW01000004.1"/>
</dbReference>
<dbReference type="Pfam" id="PF13649">
    <property type="entry name" value="Methyltransf_25"/>
    <property type="match status" value="1"/>
</dbReference>
<dbReference type="AlphaFoldDB" id="A0A0A2MBC7"/>
<dbReference type="SUPFAM" id="SSF53335">
    <property type="entry name" value="S-adenosyl-L-methionine-dependent methyltransferases"/>
    <property type="match status" value="1"/>
</dbReference>
<dbReference type="InterPro" id="IPR029063">
    <property type="entry name" value="SAM-dependent_MTases_sf"/>
</dbReference>
<keyword evidence="2 4" id="KW-0808">Transferase</keyword>
<comment type="caution">
    <text evidence="4">The sequence shown here is derived from an EMBL/GenBank/DDBJ whole genome shotgun (WGS) entry which is preliminary data.</text>
</comment>
<dbReference type="STRING" id="1121899.GCA_000430025_01354"/>
<dbReference type="Gene3D" id="3.40.50.150">
    <property type="entry name" value="Vaccinia Virus protein VP39"/>
    <property type="match status" value="1"/>
</dbReference>
<keyword evidence="1 4" id="KW-0489">Methyltransferase</keyword>
<evidence type="ECO:0000256" key="1">
    <source>
        <dbReference type="ARBA" id="ARBA00022603"/>
    </source>
</evidence>
<evidence type="ECO:0000313" key="4">
    <source>
        <dbReference type="EMBL" id="KGO89992.1"/>
    </source>
</evidence>
<proteinExistence type="predicted"/>
<keyword evidence="5" id="KW-1185">Reference proteome</keyword>
<dbReference type="InterPro" id="IPR041698">
    <property type="entry name" value="Methyltransf_25"/>
</dbReference>
<reference evidence="4 5" key="1">
    <citation type="submission" date="2013-09" db="EMBL/GenBank/DDBJ databases">
        <authorList>
            <person name="Zeng Z."/>
            <person name="Chen C."/>
        </authorList>
    </citation>
    <scope>NUCLEOTIDE SEQUENCE [LARGE SCALE GENOMIC DNA]</scope>
    <source>
        <strain evidence="4 5">GH29-5</strain>
    </source>
</reference>
<evidence type="ECO:0000259" key="3">
    <source>
        <dbReference type="Pfam" id="PF13649"/>
    </source>
</evidence>
<dbReference type="PANTHER" id="PTHR43861:SF1">
    <property type="entry name" value="TRANS-ACONITATE 2-METHYLTRANSFERASE"/>
    <property type="match status" value="1"/>
</dbReference>
<evidence type="ECO:0000313" key="5">
    <source>
        <dbReference type="Proteomes" id="UP000030121"/>
    </source>
</evidence>
<organism evidence="4 5">
    <name type="scientific">Flavobacterium suncheonense GH29-5 = DSM 17707</name>
    <dbReference type="NCBI Taxonomy" id="1121899"/>
    <lineage>
        <taxon>Bacteria</taxon>
        <taxon>Pseudomonadati</taxon>
        <taxon>Bacteroidota</taxon>
        <taxon>Flavobacteriia</taxon>
        <taxon>Flavobacteriales</taxon>
        <taxon>Flavobacteriaceae</taxon>
        <taxon>Flavobacterium</taxon>
    </lineage>
</organism>
<dbReference type="GO" id="GO:0032259">
    <property type="term" value="P:methylation"/>
    <property type="evidence" value="ECO:0007669"/>
    <property type="project" value="UniProtKB-KW"/>
</dbReference>
<accession>A0A0A2MBC7</accession>
<feature type="domain" description="Methyltransferase" evidence="3">
    <location>
        <begin position="46"/>
        <end position="138"/>
    </location>
</feature>
<dbReference type="eggNOG" id="COG2226">
    <property type="taxonomic scope" value="Bacteria"/>
</dbReference>
<dbReference type="EMBL" id="JRLW01000004">
    <property type="protein sequence ID" value="KGO89992.1"/>
    <property type="molecule type" value="Genomic_DNA"/>
</dbReference>
<name>A0A0A2MBC7_9FLAO</name>
<protein>
    <submittedName>
        <fullName evidence="4">Methyltransferase type 11</fullName>
    </submittedName>
</protein>
<evidence type="ECO:0000256" key="2">
    <source>
        <dbReference type="ARBA" id="ARBA00022679"/>
    </source>
</evidence>
<dbReference type="PANTHER" id="PTHR43861">
    <property type="entry name" value="TRANS-ACONITATE 2-METHYLTRANSFERASE-RELATED"/>
    <property type="match status" value="1"/>
</dbReference>
<dbReference type="GO" id="GO:0008168">
    <property type="term" value="F:methyltransferase activity"/>
    <property type="evidence" value="ECO:0007669"/>
    <property type="project" value="UniProtKB-KW"/>
</dbReference>
<gene>
    <name evidence="4" type="ORF">Q764_05120</name>
</gene>